<dbReference type="EMBL" id="CP006877">
    <property type="protein sequence ID" value="AJD42625.1"/>
    <property type="molecule type" value="Genomic_DNA"/>
</dbReference>
<dbReference type="KEGG" id="rga:RGR602_CH03316"/>
<evidence type="ECO:0000313" key="3">
    <source>
        <dbReference type="Proteomes" id="UP000031368"/>
    </source>
</evidence>
<keyword evidence="1" id="KW-1133">Transmembrane helix</keyword>
<organism evidence="2 3">
    <name type="scientific">Rhizobium gallicum bv. gallicum R602sp</name>
    <dbReference type="NCBI Taxonomy" id="1041138"/>
    <lineage>
        <taxon>Bacteria</taxon>
        <taxon>Pseudomonadati</taxon>
        <taxon>Pseudomonadota</taxon>
        <taxon>Alphaproteobacteria</taxon>
        <taxon>Hyphomicrobiales</taxon>
        <taxon>Rhizobiaceae</taxon>
        <taxon>Rhizobium/Agrobacterium group</taxon>
        <taxon>Rhizobium</taxon>
    </lineage>
</organism>
<dbReference type="HOGENOM" id="CLU_2755067_0_0_5"/>
<gene>
    <name evidence="2" type="ORF">RGR602_CH03316</name>
</gene>
<reference evidence="2 3" key="1">
    <citation type="submission" date="2013-11" db="EMBL/GenBank/DDBJ databases">
        <title>Complete genome sequence of Rhizobium gallicum bv. gallicum R602.</title>
        <authorList>
            <person name="Bustos P."/>
            <person name="Santamaria R.I."/>
            <person name="Lozano L."/>
            <person name="Acosta J.L."/>
            <person name="Ormeno-Orrillo E."/>
            <person name="Rogel M.A."/>
            <person name="Romero D."/>
            <person name="Cevallos M.A."/>
            <person name="Martinez-Romero E."/>
            <person name="Gonzalez V."/>
        </authorList>
    </citation>
    <scope>NUCLEOTIDE SEQUENCE [LARGE SCALE GENOMIC DNA]</scope>
    <source>
        <strain evidence="2 3">R602</strain>
    </source>
</reference>
<evidence type="ECO:0000313" key="2">
    <source>
        <dbReference type="EMBL" id="AJD42625.1"/>
    </source>
</evidence>
<evidence type="ECO:0000256" key="1">
    <source>
        <dbReference type="SAM" id="Phobius"/>
    </source>
</evidence>
<sequence>MACDRTLCDCGLTDIPGRSSSTMELTGSFAVHLDQPSYGPPSRNPAFLAFVRVICVFLLAAWAAPKRGFR</sequence>
<protein>
    <submittedName>
        <fullName evidence="2">Uncharacterized protein</fullName>
    </submittedName>
</protein>
<feature type="transmembrane region" description="Helical" evidence="1">
    <location>
        <begin position="46"/>
        <end position="64"/>
    </location>
</feature>
<dbReference type="AlphaFoldDB" id="A0A0B4X7B5"/>
<name>A0A0B4X7B5_9HYPH</name>
<keyword evidence="3" id="KW-1185">Reference proteome</keyword>
<accession>A0A0B4X7B5</accession>
<keyword evidence="1" id="KW-0812">Transmembrane</keyword>
<proteinExistence type="predicted"/>
<dbReference type="Proteomes" id="UP000031368">
    <property type="component" value="Chromosome"/>
</dbReference>
<keyword evidence="1" id="KW-0472">Membrane</keyword>